<dbReference type="AlphaFoldDB" id="A0AAV9CME3"/>
<organism evidence="2 3">
    <name type="scientific">Acorus calamus</name>
    <name type="common">Sweet flag</name>
    <dbReference type="NCBI Taxonomy" id="4465"/>
    <lineage>
        <taxon>Eukaryota</taxon>
        <taxon>Viridiplantae</taxon>
        <taxon>Streptophyta</taxon>
        <taxon>Embryophyta</taxon>
        <taxon>Tracheophyta</taxon>
        <taxon>Spermatophyta</taxon>
        <taxon>Magnoliopsida</taxon>
        <taxon>Liliopsida</taxon>
        <taxon>Acoraceae</taxon>
        <taxon>Acorus</taxon>
    </lineage>
</organism>
<evidence type="ECO:0000256" key="1">
    <source>
        <dbReference type="SAM" id="MobiDB-lite"/>
    </source>
</evidence>
<name>A0AAV9CME3_ACOCL</name>
<proteinExistence type="predicted"/>
<protein>
    <submittedName>
        <fullName evidence="2">Uncharacterized protein</fullName>
    </submittedName>
</protein>
<feature type="region of interest" description="Disordered" evidence="1">
    <location>
        <begin position="41"/>
        <end position="76"/>
    </location>
</feature>
<accession>A0AAV9CME3</accession>
<evidence type="ECO:0000313" key="2">
    <source>
        <dbReference type="EMBL" id="KAK1290080.1"/>
    </source>
</evidence>
<sequence>MKNRESFKEDNKDLGRRGVVLSVNGVSSRGVSFICVNGSATVQHSRGRDASNGGRGSGPSDDLGHMTDPEWGDFPGAHNCEARGNISTTAMARTGWKVSELGIDFILCLA</sequence>
<dbReference type="EMBL" id="JAUJYO010000018">
    <property type="protein sequence ID" value="KAK1290080.1"/>
    <property type="molecule type" value="Genomic_DNA"/>
</dbReference>
<evidence type="ECO:0000313" key="3">
    <source>
        <dbReference type="Proteomes" id="UP001180020"/>
    </source>
</evidence>
<dbReference type="Proteomes" id="UP001180020">
    <property type="component" value="Unassembled WGS sequence"/>
</dbReference>
<reference evidence="2" key="1">
    <citation type="journal article" date="2023" name="Nat. Commun.">
        <title>Diploid and tetraploid genomes of Acorus and the evolution of monocots.</title>
        <authorList>
            <person name="Ma L."/>
            <person name="Liu K.W."/>
            <person name="Li Z."/>
            <person name="Hsiao Y.Y."/>
            <person name="Qi Y."/>
            <person name="Fu T."/>
            <person name="Tang G.D."/>
            <person name="Zhang D."/>
            <person name="Sun W.H."/>
            <person name="Liu D.K."/>
            <person name="Li Y."/>
            <person name="Chen G.Z."/>
            <person name="Liu X.D."/>
            <person name="Liao X.Y."/>
            <person name="Jiang Y.T."/>
            <person name="Yu X."/>
            <person name="Hao Y."/>
            <person name="Huang J."/>
            <person name="Zhao X.W."/>
            <person name="Ke S."/>
            <person name="Chen Y.Y."/>
            <person name="Wu W.L."/>
            <person name="Hsu J.L."/>
            <person name="Lin Y.F."/>
            <person name="Huang M.D."/>
            <person name="Li C.Y."/>
            <person name="Huang L."/>
            <person name="Wang Z.W."/>
            <person name="Zhao X."/>
            <person name="Zhong W.Y."/>
            <person name="Peng D.H."/>
            <person name="Ahmad S."/>
            <person name="Lan S."/>
            <person name="Zhang J.S."/>
            <person name="Tsai W.C."/>
            <person name="Van de Peer Y."/>
            <person name="Liu Z.J."/>
        </authorList>
    </citation>
    <scope>NUCLEOTIDE SEQUENCE</scope>
    <source>
        <strain evidence="2">CP</strain>
    </source>
</reference>
<reference evidence="2" key="2">
    <citation type="submission" date="2023-06" db="EMBL/GenBank/DDBJ databases">
        <authorList>
            <person name="Ma L."/>
            <person name="Liu K.-W."/>
            <person name="Li Z."/>
            <person name="Hsiao Y.-Y."/>
            <person name="Qi Y."/>
            <person name="Fu T."/>
            <person name="Tang G."/>
            <person name="Zhang D."/>
            <person name="Sun W.-H."/>
            <person name="Liu D.-K."/>
            <person name="Li Y."/>
            <person name="Chen G.-Z."/>
            <person name="Liu X.-D."/>
            <person name="Liao X.-Y."/>
            <person name="Jiang Y.-T."/>
            <person name="Yu X."/>
            <person name="Hao Y."/>
            <person name="Huang J."/>
            <person name="Zhao X.-W."/>
            <person name="Ke S."/>
            <person name="Chen Y.-Y."/>
            <person name="Wu W.-L."/>
            <person name="Hsu J.-L."/>
            <person name="Lin Y.-F."/>
            <person name="Huang M.-D."/>
            <person name="Li C.-Y."/>
            <person name="Huang L."/>
            <person name="Wang Z.-W."/>
            <person name="Zhao X."/>
            <person name="Zhong W.-Y."/>
            <person name="Peng D.-H."/>
            <person name="Ahmad S."/>
            <person name="Lan S."/>
            <person name="Zhang J.-S."/>
            <person name="Tsai W.-C."/>
            <person name="Van De Peer Y."/>
            <person name="Liu Z.-J."/>
        </authorList>
    </citation>
    <scope>NUCLEOTIDE SEQUENCE</scope>
    <source>
        <strain evidence="2">CP</strain>
        <tissue evidence="2">Leaves</tissue>
    </source>
</reference>
<comment type="caution">
    <text evidence="2">The sequence shown here is derived from an EMBL/GenBank/DDBJ whole genome shotgun (WGS) entry which is preliminary data.</text>
</comment>
<gene>
    <name evidence="2" type="ORF">QJS10_CPB18g02125</name>
</gene>
<keyword evidence="3" id="KW-1185">Reference proteome</keyword>